<dbReference type="Gene3D" id="1.10.10.10">
    <property type="entry name" value="Winged helix-like DNA-binding domain superfamily/Winged helix DNA-binding domain"/>
    <property type="match status" value="1"/>
</dbReference>
<gene>
    <name evidence="1" type="ORF">Cci01nite_58900</name>
</gene>
<dbReference type="Proteomes" id="UP000659904">
    <property type="component" value="Unassembled WGS sequence"/>
</dbReference>
<dbReference type="EMBL" id="BONH01000032">
    <property type="protein sequence ID" value="GIG00797.1"/>
    <property type="molecule type" value="Genomic_DNA"/>
</dbReference>
<reference evidence="1 2" key="1">
    <citation type="submission" date="2021-01" db="EMBL/GenBank/DDBJ databases">
        <title>Whole genome shotgun sequence of Catellatospora citrea NBRC 14495.</title>
        <authorList>
            <person name="Komaki H."/>
            <person name="Tamura T."/>
        </authorList>
    </citation>
    <scope>NUCLEOTIDE SEQUENCE [LARGE SCALE GENOMIC DNA]</scope>
    <source>
        <strain evidence="1 2">NBRC 14495</strain>
    </source>
</reference>
<dbReference type="InterPro" id="IPR036390">
    <property type="entry name" value="WH_DNA-bd_sf"/>
</dbReference>
<name>A0A8J3P211_9ACTN</name>
<dbReference type="SUPFAM" id="SSF46785">
    <property type="entry name" value="Winged helix' DNA-binding domain"/>
    <property type="match status" value="1"/>
</dbReference>
<comment type="caution">
    <text evidence="1">The sequence shown here is derived from an EMBL/GenBank/DDBJ whole genome shotgun (WGS) entry which is preliminary data.</text>
</comment>
<accession>A0A8J3P211</accession>
<evidence type="ECO:0000313" key="2">
    <source>
        <dbReference type="Proteomes" id="UP000659904"/>
    </source>
</evidence>
<sequence length="346" mass="39280">MSALLDSLVGVRGDLSGQGWYVAESAEHQFLSETFVSVLEKMSASRLYAYREAERGKFDFSCHLTENWDYSLDGQTLWKHTEGVDKDVRTLLVASDAQIRVYVARHTTKNRNTFYEAARDFRSHGHSRALNRLKVFWVPADFDADDEPARELLARQLAGEVTDDLLFNVVFGRLSAGAVRAILIGSGMMALETAVLHHIATSGFVNFSELRQRFEVSPSTLRDRVARLHMSRFLIQPRDGSQVYFVSPAGRAYLRLCEQLARHIRGEDLPEQTCDVLRLLEIEPDLEFRRNLSFSETWLGGRTPIAMFQLFATVAAGAALRWGVDWNQLSLRAHPDELDGSRWLEL</sequence>
<dbReference type="InterPro" id="IPR036388">
    <property type="entry name" value="WH-like_DNA-bd_sf"/>
</dbReference>
<evidence type="ECO:0000313" key="1">
    <source>
        <dbReference type="EMBL" id="GIG00797.1"/>
    </source>
</evidence>
<proteinExistence type="predicted"/>
<dbReference type="AlphaFoldDB" id="A0A8J3P211"/>
<organism evidence="1 2">
    <name type="scientific">Catellatospora citrea</name>
    <dbReference type="NCBI Taxonomy" id="53366"/>
    <lineage>
        <taxon>Bacteria</taxon>
        <taxon>Bacillati</taxon>
        <taxon>Actinomycetota</taxon>
        <taxon>Actinomycetes</taxon>
        <taxon>Micromonosporales</taxon>
        <taxon>Micromonosporaceae</taxon>
        <taxon>Catellatospora</taxon>
    </lineage>
</organism>
<keyword evidence="2" id="KW-1185">Reference proteome</keyword>
<protein>
    <submittedName>
        <fullName evidence="1">Uncharacterized protein</fullName>
    </submittedName>
</protein>